<organism evidence="13 14">
    <name type="scientific">Liquorilactobacillus ghanensis DSM 18630</name>
    <dbReference type="NCBI Taxonomy" id="1423750"/>
    <lineage>
        <taxon>Bacteria</taxon>
        <taxon>Bacillati</taxon>
        <taxon>Bacillota</taxon>
        <taxon>Bacilli</taxon>
        <taxon>Lactobacillales</taxon>
        <taxon>Lactobacillaceae</taxon>
        <taxon>Liquorilactobacillus</taxon>
    </lineage>
</organism>
<dbReference type="PIRSF" id="PIRSF005539">
    <property type="entry name" value="Pept_S33_TRI_F1"/>
    <property type="match status" value="1"/>
</dbReference>
<comment type="caution">
    <text evidence="13">The sequence shown here is derived from an EMBL/GenBank/DDBJ whole genome shotgun (WGS) entry which is preliminary data.</text>
</comment>
<evidence type="ECO:0000313" key="13">
    <source>
        <dbReference type="EMBL" id="KRM05721.1"/>
    </source>
</evidence>
<sequence length="289" mass="33182">MKIPVTTGYLPFGKYRTFYRISGFKTNQAPLLLLHGGPGSTHQYFEHLDELAVKSQRQLIMYDQLGCGRSSRPDQHPDLYQAATWVAELINLRQKLGLAQVHLLGQSWGGMLAIMYLCDHAPTGIKSVILSSTLSNADLWQKELHRLLKFMPQNEQQIIRQAEEQQDFTSEAYLRANQHFMELHCQSATKTATNFGQQAYLTAWGPNEYHPSGNLRNYNYTAKLVELKLPVLIISGTDDLCTPLIAKTMFDQLPQARWELFAGCRHLPFIESPRKYQQLLSEWLQQHDF</sequence>
<evidence type="ECO:0000256" key="11">
    <source>
        <dbReference type="PIRSR" id="PIRSR005539-1"/>
    </source>
</evidence>
<dbReference type="PANTHER" id="PTHR43798">
    <property type="entry name" value="MONOACYLGLYCEROL LIPASE"/>
    <property type="match status" value="1"/>
</dbReference>
<dbReference type="EMBL" id="AZGB01000018">
    <property type="protein sequence ID" value="KRM05721.1"/>
    <property type="molecule type" value="Genomic_DNA"/>
</dbReference>
<dbReference type="GO" id="GO:0030313">
    <property type="term" value="C:cell envelope"/>
    <property type="evidence" value="ECO:0007669"/>
    <property type="project" value="UniProtKB-SubCell"/>
</dbReference>
<accession>A0A0R1VS91</accession>
<protein>
    <recommendedName>
        <fullName evidence="5 10">Proline iminopeptidase</fullName>
        <shortName evidence="10">PIP</shortName>
        <ecNumber evidence="4 10">3.4.11.5</ecNumber>
    </recommendedName>
    <alternativeName>
        <fullName evidence="9 10">Prolyl aminopeptidase</fullName>
    </alternativeName>
</protein>
<dbReference type="PATRIC" id="fig|1423750.3.peg.1463"/>
<dbReference type="GO" id="GO:0016020">
    <property type="term" value="C:membrane"/>
    <property type="evidence" value="ECO:0007669"/>
    <property type="project" value="TreeGrafter"/>
</dbReference>
<evidence type="ECO:0000256" key="4">
    <source>
        <dbReference type="ARBA" id="ARBA00012568"/>
    </source>
</evidence>
<evidence type="ECO:0000313" key="14">
    <source>
        <dbReference type="Proteomes" id="UP000051451"/>
    </source>
</evidence>
<dbReference type="GO" id="GO:0006508">
    <property type="term" value="P:proteolysis"/>
    <property type="evidence" value="ECO:0007669"/>
    <property type="project" value="UniProtKB-KW"/>
</dbReference>
<dbReference type="NCBIfam" id="NF045945">
    <property type="entry name" value="ProImpepLactob"/>
    <property type="match status" value="1"/>
</dbReference>
<proteinExistence type="inferred from homology"/>
<reference evidence="13 14" key="1">
    <citation type="journal article" date="2015" name="Genome Announc.">
        <title>Expanding the biotechnology potential of lactobacilli through comparative genomics of 213 strains and associated genera.</title>
        <authorList>
            <person name="Sun Z."/>
            <person name="Harris H.M."/>
            <person name="McCann A."/>
            <person name="Guo C."/>
            <person name="Argimon S."/>
            <person name="Zhang W."/>
            <person name="Yang X."/>
            <person name="Jeffery I.B."/>
            <person name="Cooney J.C."/>
            <person name="Kagawa T.F."/>
            <person name="Liu W."/>
            <person name="Song Y."/>
            <person name="Salvetti E."/>
            <person name="Wrobel A."/>
            <person name="Rasinkangas P."/>
            <person name="Parkhill J."/>
            <person name="Rea M.C."/>
            <person name="O'Sullivan O."/>
            <person name="Ritari J."/>
            <person name="Douillard F.P."/>
            <person name="Paul Ross R."/>
            <person name="Yang R."/>
            <person name="Briner A.E."/>
            <person name="Felis G.E."/>
            <person name="de Vos W.M."/>
            <person name="Barrangou R."/>
            <person name="Klaenhammer T.R."/>
            <person name="Caufield P.W."/>
            <person name="Cui Y."/>
            <person name="Zhang H."/>
            <person name="O'Toole P.W."/>
        </authorList>
    </citation>
    <scope>NUCLEOTIDE SEQUENCE [LARGE SCALE GENOMIC DNA]</scope>
    <source>
        <strain evidence="13 14">DSM 18630</strain>
    </source>
</reference>
<evidence type="ECO:0000256" key="8">
    <source>
        <dbReference type="ARBA" id="ARBA00022801"/>
    </source>
</evidence>
<keyword evidence="7 10" id="KW-0645">Protease</keyword>
<evidence type="ECO:0000256" key="1">
    <source>
        <dbReference type="ARBA" id="ARBA00001585"/>
    </source>
</evidence>
<evidence type="ECO:0000259" key="12">
    <source>
        <dbReference type="Pfam" id="PF00561"/>
    </source>
</evidence>
<dbReference type="Pfam" id="PF00561">
    <property type="entry name" value="Abhydrolase_1"/>
    <property type="match status" value="1"/>
</dbReference>
<evidence type="ECO:0000256" key="9">
    <source>
        <dbReference type="ARBA" id="ARBA00029605"/>
    </source>
</evidence>
<dbReference type="Gene3D" id="3.40.50.1820">
    <property type="entry name" value="alpha/beta hydrolase"/>
    <property type="match status" value="1"/>
</dbReference>
<dbReference type="PRINTS" id="PR00111">
    <property type="entry name" value="ABHYDROLASE"/>
</dbReference>
<dbReference type="Proteomes" id="UP000051451">
    <property type="component" value="Unassembled WGS sequence"/>
</dbReference>
<feature type="active site" description="Proton donor" evidence="11">
    <location>
        <position position="266"/>
    </location>
</feature>
<evidence type="ECO:0000256" key="10">
    <source>
        <dbReference type="PIRNR" id="PIRNR005539"/>
    </source>
</evidence>
<evidence type="ECO:0000256" key="6">
    <source>
        <dbReference type="ARBA" id="ARBA00022438"/>
    </source>
</evidence>
<comment type="catalytic activity">
    <reaction evidence="1 10">
        <text>Release of N-terminal proline from a peptide.</text>
        <dbReference type="EC" id="3.4.11.5"/>
    </reaction>
</comment>
<keyword evidence="8 10" id="KW-0378">Hydrolase</keyword>
<dbReference type="STRING" id="1423750.FC89_GL001428"/>
<evidence type="ECO:0000256" key="2">
    <source>
        <dbReference type="ARBA" id="ARBA00004196"/>
    </source>
</evidence>
<dbReference type="InterPro" id="IPR005945">
    <property type="entry name" value="Pro_imino_pep"/>
</dbReference>
<feature type="domain" description="AB hydrolase-1" evidence="12">
    <location>
        <begin position="30"/>
        <end position="273"/>
    </location>
</feature>
<comment type="similarity">
    <text evidence="3 10">Belongs to the peptidase S33 family.</text>
</comment>
<feature type="active site" evidence="11">
    <location>
        <position position="239"/>
    </location>
</feature>
<dbReference type="EC" id="3.4.11.5" evidence="4 10"/>
<dbReference type="NCBIfam" id="TIGR01250">
    <property type="entry name" value="pro_imino_pep_2"/>
    <property type="match status" value="1"/>
</dbReference>
<dbReference type="InterPro" id="IPR002410">
    <property type="entry name" value="Peptidase_S33"/>
</dbReference>
<evidence type="ECO:0000256" key="5">
    <source>
        <dbReference type="ARBA" id="ARBA00021843"/>
    </source>
</evidence>
<dbReference type="AlphaFoldDB" id="A0A0R1VS91"/>
<dbReference type="PANTHER" id="PTHR43798:SF33">
    <property type="entry name" value="HYDROLASE, PUTATIVE (AFU_ORTHOLOGUE AFUA_2G14860)-RELATED"/>
    <property type="match status" value="1"/>
</dbReference>
<dbReference type="GO" id="GO:0004177">
    <property type="term" value="F:aminopeptidase activity"/>
    <property type="evidence" value="ECO:0007669"/>
    <property type="project" value="UniProtKB-KW"/>
</dbReference>
<keyword evidence="14" id="KW-1185">Reference proteome</keyword>
<comment type="subcellular location">
    <subcellularLocation>
        <location evidence="2">Cell envelope</location>
    </subcellularLocation>
</comment>
<feature type="active site" description="Nucleophile" evidence="11">
    <location>
        <position position="107"/>
    </location>
</feature>
<comment type="function">
    <text evidence="10">Releases the N-terminal proline from various substrates.</text>
</comment>
<gene>
    <name evidence="13" type="ORF">FC89_GL001428</name>
</gene>
<dbReference type="PRINTS" id="PR00793">
    <property type="entry name" value="PROAMNOPTASE"/>
</dbReference>
<dbReference type="InterPro" id="IPR000073">
    <property type="entry name" value="AB_hydrolase_1"/>
</dbReference>
<name>A0A0R1VS91_9LACO</name>
<dbReference type="InterPro" id="IPR050266">
    <property type="entry name" value="AB_hydrolase_sf"/>
</dbReference>
<dbReference type="SUPFAM" id="SSF53474">
    <property type="entry name" value="alpha/beta-Hydrolases"/>
    <property type="match status" value="1"/>
</dbReference>
<evidence type="ECO:0000256" key="7">
    <source>
        <dbReference type="ARBA" id="ARBA00022670"/>
    </source>
</evidence>
<evidence type="ECO:0000256" key="3">
    <source>
        <dbReference type="ARBA" id="ARBA00010088"/>
    </source>
</evidence>
<dbReference type="InterPro" id="IPR029058">
    <property type="entry name" value="AB_hydrolase_fold"/>
</dbReference>
<keyword evidence="6 10" id="KW-0031">Aminopeptidase</keyword>